<dbReference type="InterPro" id="IPR016181">
    <property type="entry name" value="Acyl_CoA_acyltransferase"/>
</dbReference>
<accession>E0S3K4</accession>
<dbReference type="Proteomes" id="UP000001299">
    <property type="component" value="Plasmid pCY360"/>
</dbReference>
<dbReference type="CDD" id="cd04301">
    <property type="entry name" value="NAT_SF"/>
    <property type="match status" value="1"/>
</dbReference>
<reference evidence="2 3" key="1">
    <citation type="journal article" date="2010" name="PLoS ONE">
        <title>The glycobiome of the rumen bacterium Butyrivibrio proteoclasticus B316(T) highlights adaptation to a polysaccharide-rich environment.</title>
        <authorList>
            <person name="Kelly W.J."/>
            <person name="Leahy S.C."/>
            <person name="Altermann E."/>
            <person name="Yeoman C.J."/>
            <person name="Dunne J.C."/>
            <person name="Kong Z."/>
            <person name="Pacheco D.M."/>
            <person name="Li D."/>
            <person name="Noel S.J."/>
            <person name="Moon C.D."/>
            <person name="Cookson A.L."/>
            <person name="Attwood G.T."/>
        </authorList>
    </citation>
    <scope>NUCLEOTIDE SEQUENCE [LARGE SCALE GENOMIC DNA]</scope>
    <source>
        <strain evidence="3">ATCC 51982 / DSM 14932 / B316</strain>
        <plasmid evidence="3">Plasmid pCY360</plasmid>
    </source>
</reference>
<dbReference type="InterPro" id="IPR000182">
    <property type="entry name" value="GNAT_dom"/>
</dbReference>
<dbReference type="AlphaFoldDB" id="E0S3K4"/>
<name>E0S3K4_BUTPB</name>
<keyword evidence="3" id="KW-1185">Reference proteome</keyword>
<evidence type="ECO:0000313" key="2">
    <source>
        <dbReference type="EMBL" id="ADL35986.1"/>
    </source>
</evidence>
<dbReference type="RefSeq" id="WP_013282636.1">
    <property type="nucleotide sequence ID" value="NC_014389.1"/>
</dbReference>
<dbReference type="Gene3D" id="3.40.630.30">
    <property type="match status" value="1"/>
</dbReference>
<dbReference type="HOGENOM" id="CLU_1445169_0_0_9"/>
<feature type="domain" description="N-acetyltransferase" evidence="1">
    <location>
        <begin position="60"/>
        <end position="146"/>
    </location>
</feature>
<keyword evidence="2" id="KW-0614">Plasmid</keyword>
<protein>
    <recommendedName>
        <fullName evidence="1">N-acetyltransferase domain-containing protein</fullName>
    </recommendedName>
</protein>
<evidence type="ECO:0000313" key="3">
    <source>
        <dbReference type="Proteomes" id="UP000001299"/>
    </source>
</evidence>
<proteinExistence type="predicted"/>
<dbReference type="SUPFAM" id="SSF55729">
    <property type="entry name" value="Acyl-CoA N-acyltransferases (Nat)"/>
    <property type="match status" value="1"/>
</dbReference>
<gene>
    <name evidence="2" type="ordered locus">bpr_II046</name>
</gene>
<dbReference type="Pfam" id="PF00583">
    <property type="entry name" value="Acetyltransf_1"/>
    <property type="match status" value="1"/>
</dbReference>
<dbReference type="KEGG" id="bpb:bpr_II046"/>
<organism evidence="2 3">
    <name type="scientific">Butyrivibrio proteoclasticus (strain ATCC 51982 / DSM 14932 / B316)</name>
    <name type="common">Clostridium proteoclasticum</name>
    <dbReference type="NCBI Taxonomy" id="515622"/>
    <lineage>
        <taxon>Bacteria</taxon>
        <taxon>Bacillati</taxon>
        <taxon>Bacillota</taxon>
        <taxon>Clostridia</taxon>
        <taxon>Lachnospirales</taxon>
        <taxon>Lachnospiraceae</taxon>
        <taxon>Butyrivibrio</taxon>
    </lineage>
</organism>
<evidence type="ECO:0000259" key="1">
    <source>
        <dbReference type="Pfam" id="PF00583"/>
    </source>
</evidence>
<geneLocation type="plasmid" evidence="2 3">
    <name>pCY360</name>
</geneLocation>
<dbReference type="GO" id="GO:0016747">
    <property type="term" value="F:acyltransferase activity, transferring groups other than amino-acyl groups"/>
    <property type="evidence" value="ECO:0007669"/>
    <property type="project" value="InterPro"/>
</dbReference>
<dbReference type="EMBL" id="CP001812">
    <property type="protein sequence ID" value="ADL35986.1"/>
    <property type="molecule type" value="Genomic_DNA"/>
</dbReference>
<sequence>MQERYVKDDIELEWMDNSEKGGGTLYRMLAECWADYVDELNRIDNQVEIGGPLTLPEENLSQRYLMIWKRTGKGLKFAGFIFLSIWPSSFSRHDAYVGELYIKPELRKNKIATKAMEICLESDIGDEKDFTMYILEGNYPARMFWKQFFEKRGYTERLTDGNVTATIKGWNNCRFYYYTKEARSGEF</sequence>